<reference evidence="1" key="1">
    <citation type="journal article" date="2014" name="Int. J. Syst. Evol. Microbiol.">
        <title>Complete genome sequence of Corynebacterium casei LMG S-19264T (=DSM 44701T), isolated from a smear-ripened cheese.</title>
        <authorList>
            <consortium name="US DOE Joint Genome Institute (JGI-PGF)"/>
            <person name="Walter F."/>
            <person name="Albersmeier A."/>
            <person name="Kalinowski J."/>
            <person name="Ruckert C."/>
        </authorList>
    </citation>
    <scope>NUCLEOTIDE SEQUENCE</scope>
    <source>
        <strain evidence="1">CGMCC 1.8984</strain>
    </source>
</reference>
<reference evidence="1" key="2">
    <citation type="submission" date="2020-09" db="EMBL/GenBank/DDBJ databases">
        <authorList>
            <person name="Sun Q."/>
            <person name="Zhou Y."/>
        </authorList>
    </citation>
    <scope>NUCLEOTIDE SEQUENCE</scope>
    <source>
        <strain evidence="1">CGMCC 1.8984</strain>
    </source>
</reference>
<dbReference type="Proteomes" id="UP000636956">
    <property type="component" value="Unassembled WGS sequence"/>
</dbReference>
<protein>
    <submittedName>
        <fullName evidence="1">Uncharacterized protein</fullName>
    </submittedName>
</protein>
<dbReference type="RefSeq" id="WP_188741650.1">
    <property type="nucleotide sequence ID" value="NZ_BAABFW010000041.1"/>
</dbReference>
<evidence type="ECO:0000313" key="2">
    <source>
        <dbReference type="Proteomes" id="UP000636956"/>
    </source>
</evidence>
<keyword evidence="2" id="KW-1185">Reference proteome</keyword>
<gene>
    <name evidence="1" type="ORF">GCM10011372_02920</name>
</gene>
<accession>A0A917PAD4</accession>
<evidence type="ECO:0000313" key="1">
    <source>
        <dbReference type="EMBL" id="GGJ68566.1"/>
    </source>
</evidence>
<sequence length="161" mass="17669">MPTALEAIQRPVAQQLAQLQEYTASVLVMPNVTEVTDGQFRYLSLLASIYNGTPHRWRWTEATLEVPEEPAEAERIVALAIEAQAGTHTLVKVEAPMFLLGNRTYSIDHPIASTTHSIVLDSSVDPSALRSGDTFRLVPGEDDHATTAKVVDWTPGSIQFD</sequence>
<name>A0A917PAD4_9MICO</name>
<dbReference type="AlphaFoldDB" id="A0A917PAD4"/>
<dbReference type="EMBL" id="BMMD01000001">
    <property type="protein sequence ID" value="GGJ68566.1"/>
    <property type="molecule type" value="Genomic_DNA"/>
</dbReference>
<organism evidence="1 2">
    <name type="scientific">Agromyces bauzanensis</name>
    <dbReference type="NCBI Taxonomy" id="1308924"/>
    <lineage>
        <taxon>Bacteria</taxon>
        <taxon>Bacillati</taxon>
        <taxon>Actinomycetota</taxon>
        <taxon>Actinomycetes</taxon>
        <taxon>Micrococcales</taxon>
        <taxon>Microbacteriaceae</taxon>
        <taxon>Agromyces</taxon>
    </lineage>
</organism>
<comment type="caution">
    <text evidence="1">The sequence shown here is derived from an EMBL/GenBank/DDBJ whole genome shotgun (WGS) entry which is preliminary data.</text>
</comment>
<proteinExistence type="predicted"/>